<proteinExistence type="predicted"/>
<dbReference type="AlphaFoldDB" id="A0AAV4BVC7"/>
<organism evidence="1 2">
    <name type="scientific">Plakobranchus ocellatus</name>
    <dbReference type="NCBI Taxonomy" id="259542"/>
    <lineage>
        <taxon>Eukaryota</taxon>
        <taxon>Metazoa</taxon>
        <taxon>Spiralia</taxon>
        <taxon>Lophotrochozoa</taxon>
        <taxon>Mollusca</taxon>
        <taxon>Gastropoda</taxon>
        <taxon>Heterobranchia</taxon>
        <taxon>Euthyneura</taxon>
        <taxon>Panpulmonata</taxon>
        <taxon>Sacoglossa</taxon>
        <taxon>Placobranchoidea</taxon>
        <taxon>Plakobranchidae</taxon>
        <taxon>Plakobranchus</taxon>
    </lineage>
</organism>
<sequence length="79" mass="8830">MFYLTVSWSEGPLARRMIWKRVSGRAMSILNLFLLPSADKSALRSAGTFLPRVRAPPPASWPDGGPEKPEITLLWTGYI</sequence>
<name>A0AAV4BVC7_9GAST</name>
<reference evidence="1 2" key="1">
    <citation type="journal article" date="2021" name="Elife">
        <title>Chloroplast acquisition without the gene transfer in kleptoplastic sea slugs, Plakobranchus ocellatus.</title>
        <authorList>
            <person name="Maeda T."/>
            <person name="Takahashi S."/>
            <person name="Yoshida T."/>
            <person name="Shimamura S."/>
            <person name="Takaki Y."/>
            <person name="Nagai Y."/>
            <person name="Toyoda A."/>
            <person name="Suzuki Y."/>
            <person name="Arimoto A."/>
            <person name="Ishii H."/>
            <person name="Satoh N."/>
            <person name="Nishiyama T."/>
            <person name="Hasebe M."/>
            <person name="Maruyama T."/>
            <person name="Minagawa J."/>
            <person name="Obokata J."/>
            <person name="Shigenobu S."/>
        </authorList>
    </citation>
    <scope>NUCLEOTIDE SEQUENCE [LARGE SCALE GENOMIC DNA]</scope>
</reference>
<dbReference type="EMBL" id="BLXT01005617">
    <property type="protein sequence ID" value="GFO24471.1"/>
    <property type="molecule type" value="Genomic_DNA"/>
</dbReference>
<accession>A0AAV4BVC7</accession>
<evidence type="ECO:0000313" key="1">
    <source>
        <dbReference type="EMBL" id="GFO24471.1"/>
    </source>
</evidence>
<evidence type="ECO:0000313" key="2">
    <source>
        <dbReference type="Proteomes" id="UP000735302"/>
    </source>
</evidence>
<protein>
    <submittedName>
        <fullName evidence="1">Uncharacterized protein</fullName>
    </submittedName>
</protein>
<keyword evidence="2" id="KW-1185">Reference proteome</keyword>
<dbReference type="Proteomes" id="UP000735302">
    <property type="component" value="Unassembled WGS sequence"/>
</dbReference>
<comment type="caution">
    <text evidence="1">The sequence shown here is derived from an EMBL/GenBank/DDBJ whole genome shotgun (WGS) entry which is preliminary data.</text>
</comment>
<gene>
    <name evidence="1" type="ORF">PoB_005097600</name>
</gene>